<evidence type="ECO:0000256" key="3">
    <source>
        <dbReference type="ARBA" id="ARBA00014709"/>
    </source>
</evidence>
<evidence type="ECO:0000256" key="5">
    <source>
        <dbReference type="ARBA" id="ARBA00022741"/>
    </source>
</evidence>
<proteinExistence type="inferred from homology"/>
<reference evidence="20" key="1">
    <citation type="journal article" date="2014" name="PLoS ONE">
        <title>The genome and linkage map of the northern pike (Esox lucius): conserved synteny revealed between the salmonid sister group and the Neoteleostei.</title>
        <authorList>
            <person name="Rondeau E.B."/>
            <person name="Minkley D.R."/>
            <person name="Leong J.S."/>
            <person name="Messmer A.M."/>
            <person name="Jantzen J.R."/>
            <person name="von Schalburg K.R."/>
            <person name="Lemon C."/>
            <person name="Bird N.H."/>
            <person name="Koop B.F."/>
        </authorList>
    </citation>
    <scope>NUCLEOTIDE SEQUENCE</scope>
</reference>
<keyword evidence="17" id="KW-0732">Signal</keyword>
<evidence type="ECO:0000256" key="15">
    <source>
        <dbReference type="ARBA" id="ARBA00045556"/>
    </source>
</evidence>
<dbReference type="InParanoid" id="A0A3P8ZXX9"/>
<dbReference type="PROSITE" id="PS51420">
    <property type="entry name" value="RHO"/>
    <property type="match status" value="1"/>
</dbReference>
<dbReference type="PANTHER" id="PTHR47981">
    <property type="entry name" value="RAB FAMILY"/>
    <property type="match status" value="1"/>
</dbReference>
<dbReference type="InterPro" id="IPR030697">
    <property type="entry name" value="Rab29/Rab38/Rab32"/>
</dbReference>
<dbReference type="SUPFAM" id="SSF52540">
    <property type="entry name" value="P-loop containing nucleoside triphosphate hydrolases"/>
    <property type="match status" value="1"/>
</dbReference>
<dbReference type="GO" id="GO:0005525">
    <property type="term" value="F:GTP binding"/>
    <property type="evidence" value="ECO:0007669"/>
    <property type="project" value="UniProtKB-KW"/>
</dbReference>
<evidence type="ECO:0000256" key="14">
    <source>
        <dbReference type="ARBA" id="ARBA00032961"/>
    </source>
</evidence>
<organism evidence="19 20">
    <name type="scientific">Esox lucius</name>
    <name type="common">Northern pike</name>
    <dbReference type="NCBI Taxonomy" id="8010"/>
    <lineage>
        <taxon>Eukaryota</taxon>
        <taxon>Metazoa</taxon>
        <taxon>Chordata</taxon>
        <taxon>Craniata</taxon>
        <taxon>Vertebrata</taxon>
        <taxon>Euteleostomi</taxon>
        <taxon>Actinopterygii</taxon>
        <taxon>Neopterygii</taxon>
        <taxon>Teleostei</taxon>
        <taxon>Protacanthopterygii</taxon>
        <taxon>Esociformes</taxon>
        <taxon>Esocidae</taxon>
        <taxon>Esox</taxon>
    </lineage>
</organism>
<dbReference type="GeneTree" id="ENSGT00940000155787"/>
<dbReference type="Pfam" id="PF00112">
    <property type="entry name" value="Peptidase_C1"/>
    <property type="match status" value="1"/>
</dbReference>
<evidence type="ECO:0000256" key="9">
    <source>
        <dbReference type="ARBA" id="ARBA00023288"/>
    </source>
</evidence>
<dbReference type="InterPro" id="IPR000169">
    <property type="entry name" value="Pept_cys_AS"/>
</dbReference>
<dbReference type="Proteomes" id="UP000265140">
    <property type="component" value="Chromosome 1"/>
</dbReference>
<evidence type="ECO:0000313" key="19">
    <source>
        <dbReference type="Ensembl" id="ENSELUP00000033339.2"/>
    </source>
</evidence>
<dbReference type="NCBIfam" id="TIGR00231">
    <property type="entry name" value="small_GTP"/>
    <property type="match status" value="1"/>
</dbReference>
<dbReference type="GO" id="GO:0005764">
    <property type="term" value="C:lysosome"/>
    <property type="evidence" value="ECO:0007669"/>
    <property type="project" value="TreeGrafter"/>
</dbReference>
<comment type="subcellular location">
    <subcellularLocation>
        <location evidence="16">Endomembrane system</location>
        <topology evidence="16">Lipid-anchor</topology>
        <orientation evidence="16">Cytoplasmic side</orientation>
    </subcellularLocation>
</comment>
<dbReference type="GO" id="GO:0045335">
    <property type="term" value="C:phagocytic vesicle"/>
    <property type="evidence" value="ECO:0007669"/>
    <property type="project" value="TreeGrafter"/>
</dbReference>
<comment type="function">
    <text evidence="15">Thiol protease. Has dipeptidylpeptidase activity. Active against a broad range of dipeptide substrates composed of both polar and hydrophobic amino acids. Proline cannot occupy the P1 position and arginine cannot occupy the P2 position of the substrate. Can act as both an exopeptidase and endopeptidase. Activates serine proteases such as elastase, cathepsin G and granzymes A and B.</text>
</comment>
<dbReference type="GO" id="GO:0008234">
    <property type="term" value="F:cysteine-type peptidase activity"/>
    <property type="evidence" value="ECO:0007669"/>
    <property type="project" value="UniProtKB-KW"/>
</dbReference>
<comment type="subunit">
    <text evidence="2">Tetramer of heterotrimers consisting of exclusion domain, heavy- and light chains.</text>
</comment>
<dbReference type="InterPro" id="IPR001806">
    <property type="entry name" value="Small_GTPase"/>
</dbReference>
<dbReference type="PANTHER" id="PTHR47981:SF43">
    <property type="entry name" value="RAS-RELATED PROTEIN RAB"/>
    <property type="match status" value="1"/>
</dbReference>
<accession>A0A3P8ZXX9</accession>
<evidence type="ECO:0000256" key="17">
    <source>
        <dbReference type="SAM" id="SignalP"/>
    </source>
</evidence>
<gene>
    <name evidence="19" type="primary">CTSC</name>
</gene>
<reference evidence="19" key="3">
    <citation type="submission" date="2025-08" db="UniProtKB">
        <authorList>
            <consortium name="Ensembl"/>
        </authorList>
    </citation>
    <scope>IDENTIFICATION</scope>
</reference>
<evidence type="ECO:0000256" key="4">
    <source>
        <dbReference type="ARBA" id="ARBA00022670"/>
    </source>
</evidence>
<evidence type="ECO:0000256" key="11">
    <source>
        <dbReference type="ARBA" id="ARBA00029762"/>
    </source>
</evidence>
<dbReference type="InterPro" id="IPR005225">
    <property type="entry name" value="Small_GTP-bd"/>
</dbReference>
<evidence type="ECO:0000313" key="20">
    <source>
        <dbReference type="Proteomes" id="UP000265140"/>
    </source>
</evidence>
<keyword evidence="9" id="KW-0449">Lipoprotein</keyword>
<evidence type="ECO:0000256" key="12">
    <source>
        <dbReference type="ARBA" id="ARBA00029779"/>
    </source>
</evidence>
<keyword evidence="8" id="KW-0342">GTP-binding</keyword>
<keyword evidence="7" id="KW-0788">Thiol protease</keyword>
<reference evidence="19" key="2">
    <citation type="submission" date="2020-02" db="EMBL/GenBank/DDBJ databases">
        <title>Esox lucius (northern pike) genome, fEsoLuc1, primary haplotype.</title>
        <authorList>
            <person name="Myers G."/>
            <person name="Karagic N."/>
            <person name="Meyer A."/>
            <person name="Pippel M."/>
            <person name="Reichard M."/>
            <person name="Winkler S."/>
            <person name="Tracey A."/>
            <person name="Sims Y."/>
            <person name="Howe K."/>
            <person name="Rhie A."/>
            <person name="Formenti G."/>
            <person name="Durbin R."/>
            <person name="Fedrigo O."/>
            <person name="Jarvis E.D."/>
        </authorList>
    </citation>
    <scope>NUCLEOTIDE SEQUENCE [LARGE SCALE GENOMIC DNA]</scope>
</reference>
<keyword evidence="5" id="KW-0547">Nucleotide-binding</keyword>
<dbReference type="AlphaFoldDB" id="A0A3P8ZXX9"/>
<dbReference type="GO" id="GO:0006508">
    <property type="term" value="P:proteolysis"/>
    <property type="evidence" value="ECO:0007669"/>
    <property type="project" value="UniProtKB-KW"/>
</dbReference>
<dbReference type="Pfam" id="PF08773">
    <property type="entry name" value="CathepsinC_exc"/>
    <property type="match status" value="1"/>
</dbReference>
<evidence type="ECO:0000256" key="10">
    <source>
        <dbReference type="ARBA" id="ARBA00023289"/>
    </source>
</evidence>
<evidence type="ECO:0000256" key="6">
    <source>
        <dbReference type="ARBA" id="ARBA00022801"/>
    </source>
</evidence>
<evidence type="ECO:0000256" key="1">
    <source>
        <dbReference type="ARBA" id="ARBA00006270"/>
    </source>
</evidence>
<dbReference type="Bgee" id="ENSELUG00000011561">
    <property type="expression patterns" value="Expressed in bone element and 12 other cell types or tissues"/>
</dbReference>
<dbReference type="InterPro" id="IPR038765">
    <property type="entry name" value="Papain-like_cys_pep_sf"/>
</dbReference>
<feature type="domain" description="Peptidase C1A papain C-terminal" evidence="18">
    <location>
        <begin position="227"/>
        <end position="443"/>
    </location>
</feature>
<dbReference type="OrthoDB" id="245989at2759"/>
<dbReference type="FunFam" id="2.40.128.80:FF:000001">
    <property type="entry name" value="Dipeptidyl peptidase 1"/>
    <property type="match status" value="1"/>
</dbReference>
<keyword evidence="4" id="KW-0645">Protease</keyword>
<dbReference type="InterPro" id="IPR014882">
    <property type="entry name" value="CathepsinC_exc"/>
</dbReference>
<dbReference type="Ensembl" id="ENSELUT00000000927.3">
    <property type="protein sequence ID" value="ENSELUP00000033339.2"/>
    <property type="gene ID" value="ENSELUG00000011561.3"/>
</dbReference>
<sequence>MKVSGVALFVFLLWVEGSLADTPANCTYEDLLGSWVFQVSKGGHDKGINCSLMDTVEKSITVQLEKLSVAVDELGNTGFFTLIYNQGFEVVLNDYKWFGFFKYSGQGPEAISYCDQTLPGWVHDSLGNNWACFTAKRVIPIPPRSVKMQSYHQNSRMLLQRPYKNNLGFIDSINEAQSSWKATAYKEHEMYTLKEIMHRAGGPASHIPRRVHPVSVAAPLAKMAAGLPESWDWRNVNGVNYLSPVRNQASCGSCYSFASMGMLEARIRIQTNNTETPIFSPQQVVSCSEYSQGCDGGFPYLIGKYIQDFGIVEESCFPYTGKDSPCGVPKDCLRHYVVAYGYVGGFYGGCSESAMMLELVNNGPMGVAFEVYPDFMHYQKGIYHHTGLHDPYNPFELTNHAVLLRSAVAMQNNHKEHLYKILVIGDLGVGKTSIIKRYVHQNFSPNYRATIGVDFALKVLNWDQETVRLQLWDIAGQERFGNMTRVYYREAMGAFIVFDVTRPSSFEAVTKWKEDLDSKLTLANGKNVAAVLLANKCDQGRDMPNSNGIKMEKFCQENGFVGWFETSAKDNINIDEAANCLVKHIIANEKDILQSEVPDTISPQLNSGGGGTCSSCFRS</sequence>
<dbReference type="SUPFAM" id="SSF75001">
    <property type="entry name" value="Dipeptidyl peptidase I (cathepsin C), exclusion domain"/>
    <property type="match status" value="1"/>
</dbReference>
<evidence type="ECO:0000256" key="16">
    <source>
        <dbReference type="ARBA" id="ARBA00046278"/>
    </source>
</evidence>
<keyword evidence="20" id="KW-1185">Reference proteome</keyword>
<evidence type="ECO:0000256" key="2">
    <source>
        <dbReference type="ARBA" id="ARBA00011610"/>
    </source>
</evidence>
<dbReference type="Gene3D" id="3.40.50.300">
    <property type="entry name" value="P-loop containing nucleotide triphosphate hydrolases"/>
    <property type="match status" value="1"/>
</dbReference>
<dbReference type="Pfam" id="PF00071">
    <property type="entry name" value="Ras"/>
    <property type="match status" value="1"/>
</dbReference>
<protein>
    <recommendedName>
        <fullName evidence="3">Dipeptidyl peptidase 1</fullName>
    </recommendedName>
    <alternativeName>
        <fullName evidence="12">Cathepsin C</fullName>
    </alternativeName>
    <alternativeName>
        <fullName evidence="11">Cathepsin J</fullName>
    </alternativeName>
    <alternativeName>
        <fullName evidence="14">Dipeptidyl peptidase I</fullName>
    </alternativeName>
    <alternativeName>
        <fullName evidence="13">Dipeptidyl transferase</fullName>
    </alternativeName>
</protein>
<dbReference type="SUPFAM" id="SSF54001">
    <property type="entry name" value="Cysteine proteinases"/>
    <property type="match status" value="1"/>
</dbReference>
<dbReference type="SMART" id="SM00176">
    <property type="entry name" value="RAN"/>
    <property type="match status" value="1"/>
</dbReference>
<dbReference type="GO" id="GO:0003924">
    <property type="term" value="F:GTPase activity"/>
    <property type="evidence" value="ECO:0007669"/>
    <property type="project" value="InterPro"/>
</dbReference>
<dbReference type="Gene3D" id="3.90.70.10">
    <property type="entry name" value="Cysteine proteinases"/>
    <property type="match status" value="1"/>
</dbReference>
<evidence type="ECO:0000256" key="7">
    <source>
        <dbReference type="ARBA" id="ARBA00022807"/>
    </source>
</evidence>
<evidence type="ECO:0000259" key="18">
    <source>
        <dbReference type="SMART" id="SM00645"/>
    </source>
</evidence>
<dbReference type="PROSITE" id="PS00139">
    <property type="entry name" value="THIOL_PROTEASE_CYS"/>
    <property type="match status" value="1"/>
</dbReference>
<dbReference type="STRING" id="8010.ENSELUP00000033339"/>
<dbReference type="SMART" id="SM00175">
    <property type="entry name" value="RAB"/>
    <property type="match status" value="1"/>
</dbReference>
<keyword evidence="10" id="KW-0636">Prenylation</keyword>
<evidence type="ECO:0000256" key="13">
    <source>
        <dbReference type="ARBA" id="ARBA00030778"/>
    </source>
</evidence>
<feature type="chain" id="PRO_5044312637" description="Dipeptidyl peptidase 1" evidence="17">
    <location>
        <begin position="21"/>
        <end position="619"/>
    </location>
</feature>
<dbReference type="PRINTS" id="PR00449">
    <property type="entry name" value="RASTRNSFRMNG"/>
</dbReference>
<dbReference type="InterPro" id="IPR000668">
    <property type="entry name" value="Peptidase_C1A_C"/>
</dbReference>
<dbReference type="GO" id="GO:0005770">
    <property type="term" value="C:late endosome"/>
    <property type="evidence" value="ECO:0007669"/>
    <property type="project" value="TreeGrafter"/>
</dbReference>
<dbReference type="OMA" id="MHYKSTI"/>
<dbReference type="GO" id="GO:0005802">
    <property type="term" value="C:trans-Golgi network"/>
    <property type="evidence" value="ECO:0007669"/>
    <property type="project" value="InterPro"/>
</dbReference>
<feature type="signal peptide" evidence="17">
    <location>
        <begin position="1"/>
        <end position="20"/>
    </location>
</feature>
<dbReference type="FunFam" id="3.40.50.300:FF:000222">
    <property type="entry name" value="RAB32, member RAS oncogene family"/>
    <property type="match status" value="1"/>
</dbReference>
<evidence type="ECO:0000256" key="8">
    <source>
        <dbReference type="ARBA" id="ARBA00023134"/>
    </source>
</evidence>
<dbReference type="GO" id="GO:0008333">
    <property type="term" value="P:endosome to lysosome transport"/>
    <property type="evidence" value="ECO:0007669"/>
    <property type="project" value="TreeGrafter"/>
</dbReference>
<keyword evidence="6" id="KW-0378">Hydrolase</keyword>
<dbReference type="SMART" id="SM00174">
    <property type="entry name" value="RHO"/>
    <property type="match status" value="1"/>
</dbReference>
<comment type="similarity">
    <text evidence="1">Belongs to the small GTPase superfamily. Rab family.</text>
</comment>
<dbReference type="PROSITE" id="PS51419">
    <property type="entry name" value="RAB"/>
    <property type="match status" value="1"/>
</dbReference>
<dbReference type="PROSITE" id="PS51421">
    <property type="entry name" value="RAS"/>
    <property type="match status" value="1"/>
</dbReference>
<reference evidence="19" key="4">
    <citation type="submission" date="2025-09" db="UniProtKB">
        <authorList>
            <consortium name="Ensembl"/>
        </authorList>
    </citation>
    <scope>IDENTIFICATION</scope>
</reference>
<dbReference type="InterPro" id="IPR027417">
    <property type="entry name" value="P-loop_NTPase"/>
</dbReference>
<dbReference type="Gene3D" id="2.40.128.80">
    <property type="entry name" value="Cathepsin C, exclusion domain"/>
    <property type="match status" value="1"/>
</dbReference>
<dbReference type="CDD" id="cd04107">
    <property type="entry name" value="Rab32_Rab38"/>
    <property type="match status" value="1"/>
</dbReference>
<dbReference type="InterPro" id="IPR036496">
    <property type="entry name" value="CathepsinC_exc_dom_sf"/>
</dbReference>
<dbReference type="SMART" id="SM00173">
    <property type="entry name" value="RAS"/>
    <property type="match status" value="1"/>
</dbReference>
<dbReference type="GO" id="GO:0090385">
    <property type="term" value="P:phagosome-lysosome fusion"/>
    <property type="evidence" value="ECO:0007669"/>
    <property type="project" value="TreeGrafter"/>
</dbReference>
<dbReference type="SMART" id="SM00645">
    <property type="entry name" value="Pept_C1"/>
    <property type="match status" value="1"/>
</dbReference>
<name>A0A3P8ZXX9_ESOLU</name>